<keyword evidence="11" id="KW-0282">Flagellum</keyword>
<name>A0AA45C5E1_9BACT</name>
<dbReference type="PANTHER" id="PTHR30065:SF1">
    <property type="entry name" value="SURFACE PRESENTATION OF ANTIGENS PROTEIN SPAR"/>
    <property type="match status" value="1"/>
</dbReference>
<feature type="transmembrane region" description="Helical" evidence="10">
    <location>
        <begin position="6"/>
        <end position="25"/>
    </location>
</feature>
<dbReference type="GO" id="GO:0044780">
    <property type="term" value="P:bacterial-type flagellum assembly"/>
    <property type="evidence" value="ECO:0007669"/>
    <property type="project" value="UniProtKB-UniRule"/>
</dbReference>
<reference evidence="11 12" key="1">
    <citation type="submission" date="2018-05" db="EMBL/GenBank/DDBJ databases">
        <title>Genomic Encyclopedia of Type Strains, Phase IV (KMG-IV): sequencing the most valuable type-strain genomes for metagenomic binning, comparative biology and taxonomic classification.</title>
        <authorList>
            <person name="Goeker M."/>
        </authorList>
    </citation>
    <scope>NUCLEOTIDE SEQUENCE [LARGE SCALE GENOMIC DNA]</scope>
    <source>
        <strain evidence="11 12">DSM 24906</strain>
    </source>
</reference>
<evidence type="ECO:0000256" key="6">
    <source>
        <dbReference type="ARBA" id="ARBA00022989"/>
    </source>
</evidence>
<comment type="subcellular location">
    <subcellularLocation>
        <location evidence="10">Cell membrane</location>
        <topology evidence="10">Multi-pass membrane protein</topology>
    </subcellularLocation>
    <subcellularLocation>
        <location evidence="10">Bacterial flagellum basal body</location>
    </subcellularLocation>
</comment>
<evidence type="ECO:0000256" key="5">
    <source>
        <dbReference type="ARBA" id="ARBA00022692"/>
    </source>
</evidence>
<evidence type="ECO:0000313" key="11">
    <source>
        <dbReference type="EMBL" id="PWJ88736.1"/>
    </source>
</evidence>
<evidence type="ECO:0000256" key="9">
    <source>
        <dbReference type="NCBIfam" id="TIGR01400"/>
    </source>
</evidence>
<dbReference type="PRINTS" id="PR00953">
    <property type="entry name" value="TYPE3IMRPROT"/>
</dbReference>
<dbReference type="PANTHER" id="PTHR30065">
    <property type="entry name" value="FLAGELLAR BIOSYNTHETIC PROTEIN FLIR"/>
    <property type="match status" value="1"/>
</dbReference>
<evidence type="ECO:0000256" key="3">
    <source>
        <dbReference type="ARBA" id="ARBA00021717"/>
    </source>
</evidence>
<keyword evidence="6 10" id="KW-1133">Transmembrane helix</keyword>
<evidence type="ECO:0000256" key="1">
    <source>
        <dbReference type="ARBA" id="ARBA00002578"/>
    </source>
</evidence>
<dbReference type="InterPro" id="IPR006303">
    <property type="entry name" value="FliR"/>
</dbReference>
<feature type="transmembrane region" description="Helical" evidence="10">
    <location>
        <begin position="174"/>
        <end position="196"/>
    </location>
</feature>
<protein>
    <recommendedName>
        <fullName evidence="3 9">Flagellar biosynthetic protein FliR</fullName>
    </recommendedName>
</protein>
<proteinExistence type="inferred from homology"/>
<dbReference type="Pfam" id="PF01311">
    <property type="entry name" value="Bac_export_1"/>
    <property type="match status" value="1"/>
</dbReference>
<dbReference type="InterPro" id="IPR002010">
    <property type="entry name" value="T3SS_IM_R"/>
</dbReference>
<feature type="transmembrane region" description="Helical" evidence="10">
    <location>
        <begin position="208"/>
        <end position="231"/>
    </location>
</feature>
<gene>
    <name evidence="11" type="ORF">C7380_11726</name>
</gene>
<comment type="function">
    <text evidence="1 10">Role in flagellar biosynthesis.</text>
</comment>
<evidence type="ECO:0000313" key="12">
    <source>
        <dbReference type="Proteomes" id="UP000245921"/>
    </source>
</evidence>
<evidence type="ECO:0000256" key="8">
    <source>
        <dbReference type="ARBA" id="ARBA00023143"/>
    </source>
</evidence>
<accession>A0AA45C5E1</accession>
<organism evidence="11 12">
    <name type="scientific">Oceanotoga teriensis</name>
    <dbReference type="NCBI Taxonomy" id="515440"/>
    <lineage>
        <taxon>Bacteria</taxon>
        <taxon>Thermotogati</taxon>
        <taxon>Thermotogota</taxon>
        <taxon>Thermotogae</taxon>
        <taxon>Petrotogales</taxon>
        <taxon>Petrotogaceae</taxon>
        <taxon>Oceanotoga</taxon>
    </lineage>
</organism>
<keyword evidence="4 10" id="KW-1003">Cell membrane</keyword>
<keyword evidence="5 10" id="KW-0812">Transmembrane</keyword>
<dbReference type="Proteomes" id="UP000245921">
    <property type="component" value="Unassembled WGS sequence"/>
</dbReference>
<evidence type="ECO:0000256" key="10">
    <source>
        <dbReference type="RuleBase" id="RU362071"/>
    </source>
</evidence>
<dbReference type="GO" id="GO:0009425">
    <property type="term" value="C:bacterial-type flagellum basal body"/>
    <property type="evidence" value="ECO:0007669"/>
    <property type="project" value="UniProtKB-SubCell"/>
</dbReference>
<evidence type="ECO:0000256" key="7">
    <source>
        <dbReference type="ARBA" id="ARBA00023136"/>
    </source>
</evidence>
<feature type="transmembrane region" description="Helical" evidence="10">
    <location>
        <begin position="37"/>
        <end position="54"/>
    </location>
</feature>
<keyword evidence="7 10" id="KW-0472">Membrane</keyword>
<evidence type="ECO:0000256" key="4">
    <source>
        <dbReference type="ARBA" id="ARBA00022475"/>
    </source>
</evidence>
<dbReference type="NCBIfam" id="TIGR01400">
    <property type="entry name" value="fliR"/>
    <property type="match status" value="1"/>
</dbReference>
<evidence type="ECO:0000256" key="2">
    <source>
        <dbReference type="ARBA" id="ARBA00009772"/>
    </source>
</evidence>
<comment type="caution">
    <text evidence="11">The sequence shown here is derived from an EMBL/GenBank/DDBJ whole genome shotgun (WGS) entry which is preliminary data.</text>
</comment>
<feature type="transmembrane region" description="Helical" evidence="10">
    <location>
        <begin position="124"/>
        <end position="146"/>
    </location>
</feature>
<dbReference type="AlphaFoldDB" id="A0AA45C5E1"/>
<comment type="similarity">
    <text evidence="2 10">Belongs to the FliR/MopE/SpaR family.</text>
</comment>
<dbReference type="GO" id="GO:0005886">
    <property type="term" value="C:plasma membrane"/>
    <property type="evidence" value="ECO:0007669"/>
    <property type="project" value="UniProtKB-SubCell"/>
</dbReference>
<keyword evidence="11" id="KW-0966">Cell projection</keyword>
<keyword evidence="8 10" id="KW-0975">Bacterial flagellum</keyword>
<dbReference type="GO" id="GO:0006605">
    <property type="term" value="P:protein targeting"/>
    <property type="evidence" value="ECO:0007669"/>
    <property type="project" value="UniProtKB-UniRule"/>
</dbReference>
<dbReference type="RefSeq" id="WP_109605746.1">
    <property type="nucleotide sequence ID" value="NZ_QGGI01000017.1"/>
</dbReference>
<dbReference type="EMBL" id="QGGI01000017">
    <property type="protein sequence ID" value="PWJ88736.1"/>
    <property type="molecule type" value="Genomic_DNA"/>
</dbReference>
<feature type="transmembrane region" description="Helical" evidence="10">
    <location>
        <begin position="66"/>
        <end position="91"/>
    </location>
</feature>
<keyword evidence="11" id="KW-0969">Cilium</keyword>
<keyword evidence="12" id="KW-1185">Reference proteome</keyword>
<sequence length="255" mass="29496">MELLSYKLWIYFFILTRLIGTFFYIPFINSNMVPRNVKIFIAIFLSYLILLNDNSNFPIDSSAMLIVYYLIVNFIIGITIGIVTNLIFYAVQFAGEFIGVQLGFAMANVLDPTLNEEVSILSQFSYIFVTFSFFIFKGHILIYNLFIESFNKVPVLFKLNGENYLIIASKISDILLIGLQFSMPIIAFMIFIKIALGIISRLMPQMNVFMVGLPLNVLVGFIIYMVVIVSWNEQFTKLFFEIYHWIENTMILLSK</sequence>